<feature type="non-terminal residue" evidence="8">
    <location>
        <position position="225"/>
    </location>
</feature>
<feature type="transmembrane region" description="Helical" evidence="7">
    <location>
        <begin position="160"/>
        <end position="182"/>
    </location>
</feature>
<keyword evidence="3 7" id="KW-0812">Transmembrane</keyword>
<feature type="binding site" evidence="6">
    <location>
        <position position="145"/>
    </location>
    <ligand>
        <name>Zn(2+)</name>
        <dbReference type="ChEBI" id="CHEBI:29105"/>
    </ligand>
</feature>
<sequence length="225" mass="26113">MTQRYSAKKILAESVLNHEIVPLMNRDDSEETPYLYWFKKWKVNKALTCGFADLPSWLQDNSDIHTGYRRPTFSYIKCVQSLFYLHNESVNIWSHFVGAVICIFFSIITYFYLLAHPSVKWWDFVVLYCFLAGAFMCLGLSSAFHTFCNHSEKVCANWNRCDYVGIVGMVMGSSIPMIYYGFYCHNTLKIIYFIMVSLFGIATVRQGKFVKIIFFLLSINSKVSS</sequence>
<dbReference type="OrthoDB" id="529367at2759"/>
<evidence type="ECO:0000256" key="3">
    <source>
        <dbReference type="ARBA" id="ARBA00022692"/>
    </source>
</evidence>
<reference evidence="8" key="1">
    <citation type="submission" date="2021-06" db="EMBL/GenBank/DDBJ databases">
        <authorList>
            <person name="Kallberg Y."/>
            <person name="Tangrot J."/>
            <person name="Rosling A."/>
        </authorList>
    </citation>
    <scope>NUCLEOTIDE SEQUENCE</scope>
    <source>
        <strain evidence="8">CL551</strain>
    </source>
</reference>
<comment type="subcellular location">
    <subcellularLocation>
        <location evidence="1">Membrane</location>
        <topology evidence="1">Multi-pass membrane protein</topology>
    </subcellularLocation>
</comment>
<evidence type="ECO:0000313" key="9">
    <source>
        <dbReference type="Proteomes" id="UP000789342"/>
    </source>
</evidence>
<dbReference type="GO" id="GO:0006882">
    <property type="term" value="P:intracellular zinc ion homeostasis"/>
    <property type="evidence" value="ECO:0007669"/>
    <property type="project" value="TreeGrafter"/>
</dbReference>
<keyword evidence="6" id="KW-0479">Metal-binding</keyword>
<feature type="transmembrane region" description="Helical" evidence="7">
    <location>
        <begin position="125"/>
        <end position="148"/>
    </location>
</feature>
<accession>A0A9N9HNY2</accession>
<feature type="non-terminal residue" evidence="8">
    <location>
        <position position="1"/>
    </location>
</feature>
<evidence type="ECO:0000256" key="1">
    <source>
        <dbReference type="ARBA" id="ARBA00004141"/>
    </source>
</evidence>
<dbReference type="Pfam" id="PF03006">
    <property type="entry name" value="HlyIII"/>
    <property type="match status" value="1"/>
</dbReference>
<comment type="caution">
    <text evidence="8">The sequence shown here is derived from an EMBL/GenBank/DDBJ whole genome shotgun (WGS) entry which is preliminary data.</text>
</comment>
<evidence type="ECO:0000256" key="5">
    <source>
        <dbReference type="ARBA" id="ARBA00023136"/>
    </source>
</evidence>
<feature type="transmembrane region" description="Helical" evidence="7">
    <location>
        <begin position="188"/>
        <end position="204"/>
    </location>
</feature>
<dbReference type="GO" id="GO:0016020">
    <property type="term" value="C:membrane"/>
    <property type="evidence" value="ECO:0007669"/>
    <property type="project" value="UniProtKB-SubCell"/>
</dbReference>
<dbReference type="PANTHER" id="PTHR20855">
    <property type="entry name" value="ADIPOR/PROGESTIN RECEPTOR-RELATED"/>
    <property type="match status" value="1"/>
</dbReference>
<evidence type="ECO:0000256" key="7">
    <source>
        <dbReference type="SAM" id="Phobius"/>
    </source>
</evidence>
<keyword evidence="6" id="KW-0862">Zinc</keyword>
<dbReference type="InterPro" id="IPR004254">
    <property type="entry name" value="AdipoR/HlyIII-related"/>
</dbReference>
<keyword evidence="5 7" id="KW-0472">Membrane</keyword>
<evidence type="ECO:0000256" key="2">
    <source>
        <dbReference type="ARBA" id="ARBA00007018"/>
    </source>
</evidence>
<gene>
    <name evidence="8" type="ORF">AMORRO_LOCUS11996</name>
</gene>
<keyword evidence="4 7" id="KW-1133">Transmembrane helix</keyword>
<dbReference type="EMBL" id="CAJVPV010016559">
    <property type="protein sequence ID" value="CAG8698739.1"/>
    <property type="molecule type" value="Genomic_DNA"/>
</dbReference>
<comment type="similarity">
    <text evidence="2">Belongs to the ADIPOR family.</text>
</comment>
<organism evidence="8 9">
    <name type="scientific">Acaulospora morrowiae</name>
    <dbReference type="NCBI Taxonomy" id="94023"/>
    <lineage>
        <taxon>Eukaryota</taxon>
        <taxon>Fungi</taxon>
        <taxon>Fungi incertae sedis</taxon>
        <taxon>Mucoromycota</taxon>
        <taxon>Glomeromycotina</taxon>
        <taxon>Glomeromycetes</taxon>
        <taxon>Diversisporales</taxon>
        <taxon>Acaulosporaceae</taxon>
        <taxon>Acaulospora</taxon>
    </lineage>
</organism>
<keyword evidence="9" id="KW-1185">Reference proteome</keyword>
<dbReference type="GO" id="GO:0046872">
    <property type="term" value="F:metal ion binding"/>
    <property type="evidence" value="ECO:0007669"/>
    <property type="project" value="UniProtKB-KW"/>
</dbReference>
<evidence type="ECO:0000313" key="8">
    <source>
        <dbReference type="EMBL" id="CAG8698739.1"/>
    </source>
</evidence>
<proteinExistence type="inferred from homology"/>
<dbReference type="AlphaFoldDB" id="A0A9N9HNY2"/>
<evidence type="ECO:0000256" key="4">
    <source>
        <dbReference type="ARBA" id="ARBA00022989"/>
    </source>
</evidence>
<evidence type="ECO:0000256" key="6">
    <source>
        <dbReference type="PIRSR" id="PIRSR604254-1"/>
    </source>
</evidence>
<protein>
    <submittedName>
        <fullName evidence="8">18391_t:CDS:1</fullName>
    </submittedName>
</protein>
<dbReference type="GO" id="GO:0038023">
    <property type="term" value="F:signaling receptor activity"/>
    <property type="evidence" value="ECO:0007669"/>
    <property type="project" value="TreeGrafter"/>
</dbReference>
<dbReference type="PANTHER" id="PTHR20855:SF52">
    <property type="entry name" value="ADIPONECTIN RECEPTOR PROTEIN"/>
    <property type="match status" value="1"/>
</dbReference>
<dbReference type="Proteomes" id="UP000789342">
    <property type="component" value="Unassembled WGS sequence"/>
</dbReference>
<feature type="transmembrane region" description="Helical" evidence="7">
    <location>
        <begin position="92"/>
        <end position="113"/>
    </location>
</feature>
<name>A0A9N9HNY2_9GLOM</name>